<organism evidence="1 2">
    <name type="scientific">Sphingomonas longa</name>
    <dbReference type="NCBI Taxonomy" id="2778730"/>
    <lineage>
        <taxon>Bacteria</taxon>
        <taxon>Pseudomonadati</taxon>
        <taxon>Pseudomonadota</taxon>
        <taxon>Alphaproteobacteria</taxon>
        <taxon>Sphingomonadales</taxon>
        <taxon>Sphingomonadaceae</taxon>
        <taxon>Sphingomonas</taxon>
    </lineage>
</organism>
<dbReference type="RefSeq" id="WP_204199696.1">
    <property type="nucleotide sequence ID" value="NZ_JAFEMC010000004.1"/>
</dbReference>
<gene>
    <name evidence="1" type="ORF">ILT43_14520</name>
</gene>
<proteinExistence type="predicted"/>
<comment type="caution">
    <text evidence="1">The sequence shown here is derived from an EMBL/GenBank/DDBJ whole genome shotgun (WGS) entry which is preliminary data.</text>
</comment>
<accession>A0ABS2DAS7</accession>
<dbReference type="Proteomes" id="UP000763641">
    <property type="component" value="Unassembled WGS sequence"/>
</dbReference>
<name>A0ABS2DAS7_9SPHN</name>
<sequence length="46" mass="4940">MIALHGPSSSIVLEPRDGEPSAWRRWGLPLPAMKAESVAVFHVTAA</sequence>
<keyword evidence="2" id="KW-1185">Reference proteome</keyword>
<protein>
    <submittedName>
        <fullName evidence="1">Uncharacterized protein</fullName>
    </submittedName>
</protein>
<dbReference type="EMBL" id="JAFEMC010000004">
    <property type="protein sequence ID" value="MBM6577593.1"/>
    <property type="molecule type" value="Genomic_DNA"/>
</dbReference>
<evidence type="ECO:0000313" key="1">
    <source>
        <dbReference type="EMBL" id="MBM6577593.1"/>
    </source>
</evidence>
<reference evidence="1 2" key="1">
    <citation type="submission" date="2020-12" db="EMBL/GenBank/DDBJ databases">
        <title>Sphingomonas sp.</title>
        <authorList>
            <person name="Kim M.K."/>
        </authorList>
    </citation>
    <scope>NUCLEOTIDE SEQUENCE [LARGE SCALE GENOMIC DNA]</scope>
    <source>
        <strain evidence="1 2">BT552</strain>
    </source>
</reference>
<evidence type="ECO:0000313" key="2">
    <source>
        <dbReference type="Proteomes" id="UP000763641"/>
    </source>
</evidence>